<reference evidence="9" key="1">
    <citation type="journal article" date="2019" name="Int. J. Syst. Evol. Microbiol.">
        <title>The Global Catalogue of Microorganisms (GCM) 10K type strain sequencing project: providing services to taxonomists for standard genome sequencing and annotation.</title>
        <authorList>
            <consortium name="The Broad Institute Genomics Platform"/>
            <consortium name="The Broad Institute Genome Sequencing Center for Infectious Disease"/>
            <person name="Wu L."/>
            <person name="Ma J."/>
        </authorList>
    </citation>
    <scope>NUCLEOTIDE SEQUENCE [LARGE SCALE GENOMIC DNA]</scope>
    <source>
        <strain evidence="9">CECT 8570</strain>
    </source>
</reference>
<dbReference type="Gene3D" id="3.40.50.2300">
    <property type="match status" value="1"/>
</dbReference>
<keyword evidence="2" id="KW-0902">Two-component regulatory system</keyword>
<feature type="modified residue" description="4-aspartylphosphate" evidence="6">
    <location>
        <position position="61"/>
    </location>
</feature>
<proteinExistence type="predicted"/>
<dbReference type="PANTHER" id="PTHR48111:SF1">
    <property type="entry name" value="TWO-COMPONENT RESPONSE REGULATOR ORR33"/>
    <property type="match status" value="1"/>
</dbReference>
<dbReference type="SUPFAM" id="SSF52172">
    <property type="entry name" value="CheY-like"/>
    <property type="match status" value="1"/>
</dbReference>
<evidence type="ECO:0000259" key="7">
    <source>
        <dbReference type="PROSITE" id="PS50110"/>
    </source>
</evidence>
<evidence type="ECO:0000256" key="3">
    <source>
        <dbReference type="ARBA" id="ARBA00023015"/>
    </source>
</evidence>
<evidence type="ECO:0000256" key="1">
    <source>
        <dbReference type="ARBA" id="ARBA00022553"/>
    </source>
</evidence>
<dbReference type="InterPro" id="IPR036388">
    <property type="entry name" value="WH-like_DNA-bd_sf"/>
</dbReference>
<dbReference type="Pfam" id="PF00072">
    <property type="entry name" value="Response_reg"/>
    <property type="match status" value="1"/>
</dbReference>
<evidence type="ECO:0000256" key="2">
    <source>
        <dbReference type="ARBA" id="ARBA00023012"/>
    </source>
</evidence>
<dbReference type="PROSITE" id="PS50110">
    <property type="entry name" value="RESPONSE_REGULATORY"/>
    <property type="match status" value="1"/>
</dbReference>
<name>A0ABV8V011_9GAMM</name>
<dbReference type="InterPro" id="IPR011006">
    <property type="entry name" value="CheY-like_superfamily"/>
</dbReference>
<keyword evidence="3" id="KW-0805">Transcription regulation</keyword>
<dbReference type="CDD" id="cd00156">
    <property type="entry name" value="REC"/>
    <property type="match status" value="1"/>
</dbReference>
<dbReference type="InterPro" id="IPR039420">
    <property type="entry name" value="WalR-like"/>
</dbReference>
<dbReference type="RefSeq" id="WP_290264514.1">
    <property type="nucleotide sequence ID" value="NZ_JAUFQG010000006.1"/>
</dbReference>
<evidence type="ECO:0000256" key="5">
    <source>
        <dbReference type="ARBA" id="ARBA00023163"/>
    </source>
</evidence>
<evidence type="ECO:0000256" key="4">
    <source>
        <dbReference type="ARBA" id="ARBA00023125"/>
    </source>
</evidence>
<dbReference type="Gene3D" id="1.10.10.10">
    <property type="entry name" value="Winged helix-like DNA-binding domain superfamily/Winged helix DNA-binding domain"/>
    <property type="match status" value="1"/>
</dbReference>
<keyword evidence="1 6" id="KW-0597">Phosphoprotein</keyword>
<organism evidence="8 9">
    <name type="scientific">Simiduia curdlanivorans</name>
    <dbReference type="NCBI Taxonomy" id="1492769"/>
    <lineage>
        <taxon>Bacteria</taxon>
        <taxon>Pseudomonadati</taxon>
        <taxon>Pseudomonadota</taxon>
        <taxon>Gammaproteobacteria</taxon>
        <taxon>Cellvibrionales</taxon>
        <taxon>Cellvibrionaceae</taxon>
        <taxon>Simiduia</taxon>
    </lineage>
</organism>
<accession>A0ABV8V011</accession>
<dbReference type="PANTHER" id="PTHR48111">
    <property type="entry name" value="REGULATOR OF RPOS"/>
    <property type="match status" value="1"/>
</dbReference>
<keyword evidence="4" id="KW-0238">DNA-binding</keyword>
<evidence type="ECO:0000256" key="6">
    <source>
        <dbReference type="PROSITE-ProRule" id="PRU00169"/>
    </source>
</evidence>
<keyword evidence="5" id="KW-0804">Transcription</keyword>
<sequence>MATIFWVEDQSHWIEKFTDILQNTDFDGQPNSLQVHRLADAAKQQIALTNKATPPDIAVLDARMNGNDEAGFGVSAALQKKWPRLPIIYLSEHSGTEIEATAFEQASTQDFIAKHQRNVEQVLCWRIKAILRQQQVTESPSENTLVSGDLTIDLVMWNVYWRSVKLMNPNNPKRALAPTPRKILKHLVQRSPRAVTTFSMAEALDADLEKFSYANYRQHIKTLRQAFDIAEGGTGSFLSRCKAQQGIVTAGDQGAYYWQP</sequence>
<feature type="domain" description="Response regulatory" evidence="7">
    <location>
        <begin position="3"/>
        <end position="129"/>
    </location>
</feature>
<dbReference type="Proteomes" id="UP001595840">
    <property type="component" value="Unassembled WGS sequence"/>
</dbReference>
<gene>
    <name evidence="8" type="ORF">ACFOX3_00385</name>
</gene>
<evidence type="ECO:0000313" key="9">
    <source>
        <dbReference type="Proteomes" id="UP001595840"/>
    </source>
</evidence>
<keyword evidence="9" id="KW-1185">Reference proteome</keyword>
<protein>
    <submittedName>
        <fullName evidence="8">Response regulator</fullName>
    </submittedName>
</protein>
<dbReference type="InterPro" id="IPR001789">
    <property type="entry name" value="Sig_transdc_resp-reg_receiver"/>
</dbReference>
<evidence type="ECO:0000313" key="8">
    <source>
        <dbReference type="EMBL" id="MFC4360731.1"/>
    </source>
</evidence>
<dbReference type="EMBL" id="JBHSCX010000001">
    <property type="protein sequence ID" value="MFC4360731.1"/>
    <property type="molecule type" value="Genomic_DNA"/>
</dbReference>
<comment type="caution">
    <text evidence="8">The sequence shown here is derived from an EMBL/GenBank/DDBJ whole genome shotgun (WGS) entry which is preliminary data.</text>
</comment>